<dbReference type="EMBL" id="JAGDYL010000014">
    <property type="protein sequence ID" value="MBO1805530.1"/>
    <property type="molecule type" value="Genomic_DNA"/>
</dbReference>
<keyword evidence="3" id="KW-1185">Reference proteome</keyword>
<feature type="domain" description="Mycothiol-dependent maleylpyruvate isomerase metal-binding" evidence="1">
    <location>
        <begin position="13"/>
        <end position="154"/>
    </location>
</feature>
<dbReference type="Pfam" id="PF11716">
    <property type="entry name" value="MDMPI_N"/>
    <property type="match status" value="1"/>
</dbReference>
<accession>A0A939M1X2</accession>
<dbReference type="InterPro" id="IPR034660">
    <property type="entry name" value="DinB/YfiT-like"/>
</dbReference>
<dbReference type="Gene3D" id="1.20.120.450">
    <property type="entry name" value="dinb family like domain"/>
    <property type="match status" value="1"/>
</dbReference>
<dbReference type="GO" id="GO:0046872">
    <property type="term" value="F:metal ion binding"/>
    <property type="evidence" value="ECO:0007669"/>
    <property type="project" value="InterPro"/>
</dbReference>
<dbReference type="AlphaFoldDB" id="A0A939M1X2"/>
<sequence length="206" mass="21272">MSSLGETIEVFTAAARWTGELVRDLPEAAWSGPGLGDWDMRALVGHTSRALLTVEEYLRTPADRADAASAAEYYARVGAIPNANPDAVLRRGIDAGAALGADPSPAFEAIVNRVTGSLSGIDDRSITTVVGGMRLSDYLPTRTFELIVHGLDIARASGLPAAPPLPALRSTLELAAGLALDSGTGAELLLAITGRGVLPAGFSVLP</sequence>
<evidence type="ECO:0000313" key="2">
    <source>
        <dbReference type="EMBL" id="MBO1805530.1"/>
    </source>
</evidence>
<evidence type="ECO:0000313" key="3">
    <source>
        <dbReference type="Proteomes" id="UP000664398"/>
    </source>
</evidence>
<organism evidence="2 3">
    <name type="scientific">Leucobacter ruminantium</name>
    <dbReference type="NCBI Taxonomy" id="1289170"/>
    <lineage>
        <taxon>Bacteria</taxon>
        <taxon>Bacillati</taxon>
        <taxon>Actinomycetota</taxon>
        <taxon>Actinomycetes</taxon>
        <taxon>Micrococcales</taxon>
        <taxon>Microbacteriaceae</taxon>
        <taxon>Leucobacter</taxon>
    </lineage>
</organism>
<dbReference type="InterPro" id="IPR024344">
    <property type="entry name" value="MDMPI_metal-binding"/>
</dbReference>
<dbReference type="RefSeq" id="WP_208045999.1">
    <property type="nucleotide sequence ID" value="NZ_JAGDYL010000014.1"/>
</dbReference>
<reference evidence="2" key="1">
    <citation type="submission" date="2021-03" db="EMBL/GenBank/DDBJ databases">
        <title>Leucobacter chromiisoli sp. nov., isolated from chromium-containing soil of chemical plant.</title>
        <authorList>
            <person name="Xu Z."/>
        </authorList>
    </citation>
    <scope>NUCLEOTIDE SEQUENCE</scope>
    <source>
        <strain evidence="2">A2</strain>
    </source>
</reference>
<comment type="caution">
    <text evidence="2">The sequence shown here is derived from an EMBL/GenBank/DDBJ whole genome shotgun (WGS) entry which is preliminary data.</text>
</comment>
<gene>
    <name evidence="2" type="ORF">J4H91_09390</name>
</gene>
<dbReference type="Proteomes" id="UP000664398">
    <property type="component" value="Unassembled WGS sequence"/>
</dbReference>
<dbReference type="SUPFAM" id="SSF109854">
    <property type="entry name" value="DinB/YfiT-like putative metalloenzymes"/>
    <property type="match status" value="1"/>
</dbReference>
<dbReference type="GO" id="GO:0016853">
    <property type="term" value="F:isomerase activity"/>
    <property type="evidence" value="ECO:0007669"/>
    <property type="project" value="UniProtKB-KW"/>
</dbReference>
<proteinExistence type="predicted"/>
<protein>
    <submittedName>
        <fullName evidence="2">Maleylpyruvate isomerase N-terminal domain-containing protein</fullName>
    </submittedName>
</protein>
<evidence type="ECO:0000259" key="1">
    <source>
        <dbReference type="Pfam" id="PF11716"/>
    </source>
</evidence>
<keyword evidence="2" id="KW-0413">Isomerase</keyword>
<name>A0A939M1X2_9MICO</name>